<evidence type="ECO:0000313" key="2">
    <source>
        <dbReference type="EMBL" id="SNB64625.1"/>
    </source>
</evidence>
<keyword evidence="1" id="KW-0732">Signal</keyword>
<feature type="chain" id="PRO_5012713458" evidence="1">
    <location>
        <begin position="25"/>
        <end position="115"/>
    </location>
</feature>
<dbReference type="RefSeq" id="WP_088519613.1">
    <property type="nucleotide sequence ID" value="NZ_FYDG01000002.1"/>
</dbReference>
<feature type="signal peptide" evidence="1">
    <location>
        <begin position="1"/>
        <end position="24"/>
    </location>
</feature>
<evidence type="ECO:0000256" key="1">
    <source>
        <dbReference type="SAM" id="SignalP"/>
    </source>
</evidence>
<dbReference type="Proteomes" id="UP000198418">
    <property type="component" value="Unassembled WGS sequence"/>
</dbReference>
<accession>A0A212QY21</accession>
<protein>
    <submittedName>
        <fullName evidence="2">Uncharacterized protein</fullName>
    </submittedName>
</protein>
<name>A0A212QY21_RHOAC</name>
<dbReference type="EMBL" id="FYDG01000002">
    <property type="protein sequence ID" value="SNB64625.1"/>
    <property type="molecule type" value="Genomic_DNA"/>
</dbReference>
<dbReference type="OrthoDB" id="8455219at2"/>
<sequence length="115" mass="13059">MVKPALFVVSLVCLPLLAPTPAYAQAKVRCAVGDVCELTFPLFGCKDGEPLKKWVEIFVDESHQKAEEYLTTEENAGRCVRFYKGDKLRILRYIGLSRLEAARPGEDQRWLMLLK</sequence>
<dbReference type="AlphaFoldDB" id="A0A212QY21"/>
<reference evidence="3" key="1">
    <citation type="submission" date="2017-06" db="EMBL/GenBank/DDBJ databases">
        <authorList>
            <person name="Varghese N."/>
            <person name="Submissions S."/>
        </authorList>
    </citation>
    <scope>NUCLEOTIDE SEQUENCE [LARGE SCALE GENOMIC DNA]</scope>
    <source>
        <strain evidence="3">DSM 137</strain>
    </source>
</reference>
<organism evidence="2 3">
    <name type="scientific">Rhodoblastus acidophilus</name>
    <name type="common">Rhodopseudomonas acidophila</name>
    <dbReference type="NCBI Taxonomy" id="1074"/>
    <lineage>
        <taxon>Bacteria</taxon>
        <taxon>Pseudomonadati</taxon>
        <taxon>Pseudomonadota</taxon>
        <taxon>Alphaproteobacteria</taxon>
        <taxon>Hyphomicrobiales</taxon>
        <taxon>Rhodoblastaceae</taxon>
        <taxon>Rhodoblastus</taxon>
    </lineage>
</organism>
<proteinExistence type="predicted"/>
<keyword evidence="3" id="KW-1185">Reference proteome</keyword>
<gene>
    <name evidence="2" type="ORF">SAMN06265338_10266</name>
</gene>
<evidence type="ECO:0000313" key="3">
    <source>
        <dbReference type="Proteomes" id="UP000198418"/>
    </source>
</evidence>